<feature type="compositionally biased region" description="Polar residues" evidence="1">
    <location>
        <begin position="116"/>
        <end position="142"/>
    </location>
</feature>
<feature type="region of interest" description="Disordered" evidence="1">
    <location>
        <begin position="240"/>
        <end position="328"/>
    </location>
</feature>
<proteinExistence type="predicted"/>
<dbReference type="AlphaFoldDB" id="A0A1J1IFQ1"/>
<protein>
    <submittedName>
        <fullName evidence="2">CLUMA_CG010676, isoform A</fullName>
    </submittedName>
</protein>
<evidence type="ECO:0000256" key="1">
    <source>
        <dbReference type="SAM" id="MobiDB-lite"/>
    </source>
</evidence>
<gene>
    <name evidence="2" type="ORF">CLUMA_CG010676</name>
</gene>
<organism evidence="2 3">
    <name type="scientific">Clunio marinus</name>
    <dbReference type="NCBI Taxonomy" id="568069"/>
    <lineage>
        <taxon>Eukaryota</taxon>
        <taxon>Metazoa</taxon>
        <taxon>Ecdysozoa</taxon>
        <taxon>Arthropoda</taxon>
        <taxon>Hexapoda</taxon>
        <taxon>Insecta</taxon>
        <taxon>Pterygota</taxon>
        <taxon>Neoptera</taxon>
        <taxon>Endopterygota</taxon>
        <taxon>Diptera</taxon>
        <taxon>Nematocera</taxon>
        <taxon>Chironomoidea</taxon>
        <taxon>Chironomidae</taxon>
        <taxon>Clunio</taxon>
    </lineage>
</organism>
<reference evidence="2 3" key="1">
    <citation type="submission" date="2015-04" db="EMBL/GenBank/DDBJ databases">
        <authorList>
            <person name="Syromyatnikov M.Y."/>
            <person name="Popov V.N."/>
        </authorList>
    </citation>
    <scope>NUCLEOTIDE SEQUENCE [LARGE SCALE GENOMIC DNA]</scope>
</reference>
<name>A0A1J1IFQ1_9DIPT</name>
<dbReference type="EMBL" id="CVRI01000047">
    <property type="protein sequence ID" value="CRK97281.1"/>
    <property type="molecule type" value="Genomic_DNA"/>
</dbReference>
<evidence type="ECO:0000313" key="3">
    <source>
        <dbReference type="Proteomes" id="UP000183832"/>
    </source>
</evidence>
<dbReference type="Proteomes" id="UP000183832">
    <property type="component" value="Unassembled WGS sequence"/>
</dbReference>
<keyword evidence="3" id="KW-1185">Reference proteome</keyword>
<feature type="compositionally biased region" description="Basic and acidic residues" evidence="1">
    <location>
        <begin position="267"/>
        <end position="279"/>
    </location>
</feature>
<accession>A0A1J1IFQ1</accession>
<evidence type="ECO:0000313" key="2">
    <source>
        <dbReference type="EMBL" id="CRK97281.1"/>
    </source>
</evidence>
<feature type="compositionally biased region" description="Basic and acidic residues" evidence="1">
    <location>
        <begin position="240"/>
        <end position="254"/>
    </location>
</feature>
<feature type="region of interest" description="Disordered" evidence="1">
    <location>
        <begin position="116"/>
        <end position="143"/>
    </location>
</feature>
<sequence>MRMNAFPSPHLEHKNLIHHFMNNKSSSSSSSNNHHFHYHLYQYQTHNCCFNLFDPCKTSSTVTTEASNENFSSLPTQSIRNSCQTADFMQSRNTKYDDEDDDKLKTAASSKFTENSSFLKGSGSDNNQSRINEASSPQSNSIEKVIEVKYSNENYKKPEDDQDNCSCTKKYFPYKINEKNVWQVYETSDCKYIQSKYEVDEIFHRPDSSDGNQTPSTCNPLLHSRSNFNNSIICHTINHETEHDESSRENDKNESVNNSTPFDINCTDEKTTSKSKNFDNDDGDYSEADYSSDGTVIEKKRSPKVKSNQSSPKEHSKVRQPSSLVRQENKNVVIPNIHQGWSVTVAGTHPDLAPDVEMKLSFPKAKGATSTPDSKSEKMKQDHPEVFYYKNNQLLPPPVTREIPTQLQYERFEHKPYYNHRRSLSLARIDSGLSGMIKPKSYKLPNLHVPRSTARNAFKVECTTISASKTFIPSRRSMSLDVGNRRLSLDSRSQASPNTSSDLLSVVGSEIKKTLKPKVKTMRICTYQLHYLVSLKDVPQNTCDTVSSKR</sequence>